<proteinExistence type="predicted"/>
<evidence type="ECO:0000313" key="4">
    <source>
        <dbReference type="Proteomes" id="UP000319619"/>
    </source>
</evidence>
<feature type="transmembrane region" description="Helical" evidence="1">
    <location>
        <begin position="74"/>
        <end position="95"/>
    </location>
</feature>
<accession>A0A532UU94</accession>
<dbReference type="InterPro" id="IPR048567">
    <property type="entry name" value="CyanoTRADDas_TM"/>
</dbReference>
<evidence type="ECO:0000259" key="2">
    <source>
        <dbReference type="Pfam" id="PF20712"/>
    </source>
</evidence>
<protein>
    <recommendedName>
        <fullName evidence="2">Cyanobacterial TRADD-N associated 2 transmembrane domain-containing protein</fullName>
    </recommendedName>
</protein>
<feature type="domain" description="Cyanobacterial TRADD-N associated 2 transmembrane" evidence="2">
    <location>
        <begin position="66"/>
        <end position="134"/>
    </location>
</feature>
<organism evidence="3 4">
    <name type="scientific">candidate division LCP-89 bacterium B3_LCP</name>
    <dbReference type="NCBI Taxonomy" id="2012998"/>
    <lineage>
        <taxon>Bacteria</taxon>
        <taxon>Pseudomonadati</taxon>
        <taxon>Bacteria division LCP-89</taxon>
    </lineage>
</organism>
<comment type="caution">
    <text evidence="3">The sequence shown here is derived from an EMBL/GenBank/DDBJ whole genome shotgun (WGS) entry which is preliminary data.</text>
</comment>
<evidence type="ECO:0000313" key="3">
    <source>
        <dbReference type="EMBL" id="TKJ38514.1"/>
    </source>
</evidence>
<gene>
    <name evidence="3" type="ORF">CEE37_12155</name>
</gene>
<dbReference type="Proteomes" id="UP000319619">
    <property type="component" value="Unassembled WGS sequence"/>
</dbReference>
<dbReference type="Pfam" id="PF20712">
    <property type="entry name" value="CyanoTRADDas_TM"/>
    <property type="match status" value="1"/>
</dbReference>
<sequence>MVMEPFLLGAAASEMLKAFSKVVDKASKEKKTYADKLESATGNEIFKYILLINIAALEGYIAQTRIQAQQSFSLSRIMAIVGFFLLAIAIGISIFSTFSGNVNLNAVYLSSIAGMLTEFIAGVFFYLYNKALQQINLFHDKLVTMQQVSMSFLATSMVTDEAKRDQAKMELANKLIQQNK</sequence>
<dbReference type="EMBL" id="NJBN01000009">
    <property type="protein sequence ID" value="TKJ38514.1"/>
    <property type="molecule type" value="Genomic_DNA"/>
</dbReference>
<name>A0A532UU94_UNCL8</name>
<feature type="transmembrane region" description="Helical" evidence="1">
    <location>
        <begin position="107"/>
        <end position="128"/>
    </location>
</feature>
<evidence type="ECO:0000256" key="1">
    <source>
        <dbReference type="SAM" id="Phobius"/>
    </source>
</evidence>
<feature type="transmembrane region" description="Helical" evidence="1">
    <location>
        <begin position="45"/>
        <end position="62"/>
    </location>
</feature>
<keyword evidence="1" id="KW-0812">Transmembrane</keyword>
<keyword evidence="1" id="KW-1133">Transmembrane helix</keyword>
<dbReference type="AlphaFoldDB" id="A0A532UU94"/>
<reference evidence="3 4" key="1">
    <citation type="submission" date="2017-06" db="EMBL/GenBank/DDBJ databases">
        <title>Novel microbial phyla capable of carbon fixation and sulfur reduction in deep-sea sediments.</title>
        <authorList>
            <person name="Huang J."/>
            <person name="Baker B."/>
            <person name="Wang Y."/>
        </authorList>
    </citation>
    <scope>NUCLEOTIDE SEQUENCE [LARGE SCALE GENOMIC DNA]</scope>
    <source>
        <strain evidence="3">B3_LCP</strain>
    </source>
</reference>
<keyword evidence="1" id="KW-0472">Membrane</keyword>